<dbReference type="SUPFAM" id="SSF50993">
    <property type="entry name" value="Peptidase/esterase 'gauge' domain"/>
    <property type="match status" value="1"/>
</dbReference>
<dbReference type="Pfam" id="PF00326">
    <property type="entry name" value="Peptidase_S9"/>
    <property type="match status" value="1"/>
</dbReference>
<dbReference type="InterPro" id="IPR001375">
    <property type="entry name" value="Peptidase_S9_cat"/>
</dbReference>
<sequence>MTTPAAPVARRVPQERRHHGDVVMDPYEWLRQKDAPEVIAHLEAENAYTEAVLSPLAPLRETLFTEIRSRTQETDLSVPVREGSWWYFSRYFEGRPYAVHCRTPIRDPDDWTPPGVAEGGSLDGEQVVLDSNVEADGHDFFSLGSFDISRDGRYLLYGTDTEGDERYTLRIRNLTTGTDLDDRIEGTGAGATFGADASYVFYPTVDQAWRPDTIWRHLVGTDSSADDVVFAEPDERYWISIGLTRSRRFLIIDIASKITSECLLLDAQNPTGEFRSVWPRREGVEYEVEHAVINGRDRLLIVHNDGALDFALVEEPVDVGRSFHERAQERKTLLPHRLGRRIEGVDAFAGHVVVSYRSEGTTRLGLLRDDGDDAAQLDEIVFDEPLYDAGLAGNPEWAQPDLRLSYTSFVTPATVLSVNVTTGERTVLKQQPVLGEYDPERYRQRREWATAQDGTRIPLSLVWREGAADPDRQPAPLLLYGYGSYETSIDPSFSIARLSLLDRGVVFAIAHVRGGGEMGRSWYEQGKMLAKRTTFTDFIDAAQHLVRTGLTTADQLVAQGGSAGGLLMGAVANLAPEAFAGILAQVPFVDALTSVLDPSLPLTVIEWDEWGDPLHDAEVYTYLKSYSPYENVRENVRYPRILATTSLNDTRVLYVEPTKWVARLRDVGAPALLKIDMSGGHGGVSGRYERWRETAFEYAWILDVLGLA</sequence>
<dbReference type="InterPro" id="IPR002471">
    <property type="entry name" value="Pept_S9_AS"/>
</dbReference>
<name>A0A0C5BEW0_9MICO</name>
<evidence type="ECO:0000256" key="1">
    <source>
        <dbReference type="ARBA" id="ARBA00005228"/>
    </source>
</evidence>
<dbReference type="InterPro" id="IPR051543">
    <property type="entry name" value="Serine_Peptidase_S9A"/>
</dbReference>
<dbReference type="GO" id="GO:0006508">
    <property type="term" value="P:proteolysis"/>
    <property type="evidence" value="ECO:0007669"/>
    <property type="project" value="UniProtKB-KW"/>
</dbReference>
<comment type="similarity">
    <text evidence="1">Belongs to the peptidase S9A family.</text>
</comment>
<dbReference type="Proteomes" id="UP000052979">
    <property type="component" value="Unassembled WGS sequence"/>
</dbReference>
<feature type="domain" description="Peptidase S9A N-terminal" evidence="6">
    <location>
        <begin position="7"/>
        <end position="431"/>
    </location>
</feature>
<comment type="caution">
    <text evidence="7">The sequence shown here is derived from an EMBL/GenBank/DDBJ whole genome shotgun (WGS) entry which is preliminary data.</text>
</comment>
<dbReference type="GO" id="GO:0004252">
    <property type="term" value="F:serine-type endopeptidase activity"/>
    <property type="evidence" value="ECO:0007669"/>
    <property type="project" value="UniProtKB-EC"/>
</dbReference>
<keyword evidence="3 7" id="KW-0378">Hydrolase</keyword>
<evidence type="ECO:0000256" key="2">
    <source>
        <dbReference type="ARBA" id="ARBA00022670"/>
    </source>
</evidence>
<keyword evidence="4" id="KW-0720">Serine protease</keyword>
<dbReference type="EMBL" id="LBFI01000057">
    <property type="protein sequence ID" value="KKM44336.1"/>
    <property type="molecule type" value="Genomic_DNA"/>
</dbReference>
<evidence type="ECO:0000259" key="5">
    <source>
        <dbReference type="Pfam" id="PF00326"/>
    </source>
</evidence>
<evidence type="ECO:0000313" key="8">
    <source>
        <dbReference type="Proteomes" id="UP000052979"/>
    </source>
</evidence>
<dbReference type="InterPro" id="IPR002470">
    <property type="entry name" value="Peptidase_S9A"/>
</dbReference>
<dbReference type="SUPFAM" id="SSF53474">
    <property type="entry name" value="alpha/beta-Hydrolases"/>
    <property type="match status" value="1"/>
</dbReference>
<dbReference type="PATRIC" id="fig|145458.7.peg.1748"/>
<dbReference type="PROSITE" id="PS00708">
    <property type="entry name" value="PRO_ENDOPEP_SER"/>
    <property type="match status" value="1"/>
</dbReference>
<evidence type="ECO:0000313" key="7">
    <source>
        <dbReference type="EMBL" id="KKM44336.1"/>
    </source>
</evidence>
<reference evidence="7 8" key="1">
    <citation type="submission" date="2015-04" db="EMBL/GenBank/DDBJ databases">
        <title>Draft genome sequence of Rathayibacter toxicus strain FH-142 (AKA 70134 or CS 32), a Western Australian isolate.</title>
        <authorList>
            <consortium name="Consortium for Microbial Forensics and Genomics (microFORGE)"/>
            <person name="Knight B.M."/>
            <person name="Roberts D.P."/>
            <person name="Lin D."/>
            <person name="Hari K."/>
            <person name="Fletcher J."/>
            <person name="Melcher U."/>
            <person name="Blagden T."/>
            <person name="Luster D.G."/>
            <person name="Sechler A.J."/>
            <person name="Schneider W.L."/>
            <person name="Winegar R.A."/>
        </authorList>
    </citation>
    <scope>NUCLEOTIDE SEQUENCE [LARGE SCALE GENOMIC DNA]</scope>
    <source>
        <strain evidence="7 8">FH142</strain>
    </source>
</reference>
<keyword evidence="2 7" id="KW-0645">Protease</keyword>
<keyword evidence="8" id="KW-1185">Reference proteome</keyword>
<dbReference type="PRINTS" id="PR00862">
    <property type="entry name" value="PROLIGOPTASE"/>
</dbReference>
<dbReference type="GeneID" id="93666818"/>
<dbReference type="InterPro" id="IPR029058">
    <property type="entry name" value="AB_hydrolase_fold"/>
</dbReference>
<dbReference type="Gene3D" id="3.40.50.1820">
    <property type="entry name" value="alpha/beta hydrolase"/>
    <property type="match status" value="1"/>
</dbReference>
<protein>
    <submittedName>
        <fullName evidence="7">Protease 2</fullName>
        <ecNumber evidence="7">3.4.21.83</ecNumber>
    </submittedName>
</protein>
<dbReference type="Gene3D" id="2.130.10.120">
    <property type="entry name" value="Prolyl oligopeptidase, N-terminal domain"/>
    <property type="match status" value="1"/>
</dbReference>
<dbReference type="Pfam" id="PF02897">
    <property type="entry name" value="Peptidase_S9_N"/>
    <property type="match status" value="1"/>
</dbReference>
<dbReference type="PANTHER" id="PTHR11757:SF19">
    <property type="entry name" value="PROLYL ENDOPEPTIDASE-LIKE"/>
    <property type="match status" value="1"/>
</dbReference>
<accession>A0A0C5BEW0</accession>
<dbReference type="RefSeq" id="WP_042734175.1">
    <property type="nucleotide sequence ID" value="NZ_CP010848.1"/>
</dbReference>
<dbReference type="eggNOG" id="COG1770">
    <property type="taxonomic scope" value="Bacteria"/>
</dbReference>
<dbReference type="PANTHER" id="PTHR11757">
    <property type="entry name" value="PROTEASE FAMILY S9A OLIGOPEPTIDASE"/>
    <property type="match status" value="1"/>
</dbReference>
<evidence type="ECO:0000256" key="3">
    <source>
        <dbReference type="ARBA" id="ARBA00022801"/>
    </source>
</evidence>
<dbReference type="InterPro" id="IPR023302">
    <property type="entry name" value="Pept_S9A_N"/>
</dbReference>
<dbReference type="EC" id="3.4.21.83" evidence="7"/>
<proteinExistence type="inferred from homology"/>
<evidence type="ECO:0000259" key="6">
    <source>
        <dbReference type="Pfam" id="PF02897"/>
    </source>
</evidence>
<feature type="domain" description="Peptidase S9 prolyl oligopeptidase catalytic" evidence="5">
    <location>
        <begin position="491"/>
        <end position="706"/>
    </location>
</feature>
<dbReference type="KEGG" id="rtc:APU90_09385"/>
<dbReference type="AlphaFoldDB" id="A0A0C5BEW0"/>
<gene>
    <name evidence="7" type="ORF">VT73_10640</name>
</gene>
<organism evidence="7 8">
    <name type="scientific">Rathayibacter toxicus</name>
    <dbReference type="NCBI Taxonomy" id="145458"/>
    <lineage>
        <taxon>Bacteria</taxon>
        <taxon>Bacillati</taxon>
        <taxon>Actinomycetota</taxon>
        <taxon>Actinomycetes</taxon>
        <taxon>Micrococcales</taxon>
        <taxon>Microbacteriaceae</taxon>
        <taxon>Rathayibacter</taxon>
    </lineage>
</organism>
<dbReference type="KEGG" id="rtx:TI83_07690"/>
<evidence type="ECO:0000256" key="4">
    <source>
        <dbReference type="ARBA" id="ARBA00022825"/>
    </source>
</evidence>
<dbReference type="STRING" id="145458.APU90_09385"/>